<accession>A0A6J5Y4V7</accession>
<gene>
    <name evidence="1" type="ORF">ORAREDHAP_LOCUS46188</name>
</gene>
<organism evidence="1 2">
    <name type="scientific">Prunus armeniaca</name>
    <name type="common">Apricot</name>
    <name type="synonym">Armeniaca vulgaris</name>
    <dbReference type="NCBI Taxonomy" id="36596"/>
    <lineage>
        <taxon>Eukaryota</taxon>
        <taxon>Viridiplantae</taxon>
        <taxon>Streptophyta</taxon>
        <taxon>Embryophyta</taxon>
        <taxon>Tracheophyta</taxon>
        <taxon>Spermatophyta</taxon>
        <taxon>Magnoliopsida</taxon>
        <taxon>eudicotyledons</taxon>
        <taxon>Gunneridae</taxon>
        <taxon>Pentapetalae</taxon>
        <taxon>rosids</taxon>
        <taxon>fabids</taxon>
        <taxon>Rosales</taxon>
        <taxon>Rosaceae</taxon>
        <taxon>Amygdaloideae</taxon>
        <taxon>Amygdaleae</taxon>
        <taxon>Prunus</taxon>
    </lineage>
</organism>
<dbReference type="AlphaFoldDB" id="A0A6J5Y4V7"/>
<reference evidence="2" key="1">
    <citation type="journal article" date="2020" name="Genome Biol.">
        <title>Gamete binning: chromosome-level and haplotype-resolved genome assembly enabled by high-throughput single-cell sequencing of gamete genomes.</title>
        <authorList>
            <person name="Campoy J.A."/>
            <person name="Sun H."/>
            <person name="Goel M."/>
            <person name="Jiao W.-B."/>
            <person name="Folz-Donahue K."/>
            <person name="Wang N."/>
            <person name="Rubio M."/>
            <person name="Liu C."/>
            <person name="Kukat C."/>
            <person name="Ruiz D."/>
            <person name="Huettel B."/>
            <person name="Schneeberger K."/>
        </authorList>
    </citation>
    <scope>NUCLEOTIDE SEQUENCE [LARGE SCALE GENOMIC DNA]</scope>
    <source>
        <strain evidence="2">cv. Rojo Pasion</strain>
    </source>
</reference>
<dbReference type="EMBL" id="CAEKKB010000007">
    <property type="protein sequence ID" value="CAB4319025.1"/>
    <property type="molecule type" value="Genomic_DNA"/>
</dbReference>
<protein>
    <recommendedName>
        <fullName evidence="3">Ubiquitin-like domain-containing protein</fullName>
    </recommendedName>
</protein>
<evidence type="ECO:0008006" key="3">
    <source>
        <dbReference type="Google" id="ProtNLM"/>
    </source>
</evidence>
<dbReference type="Proteomes" id="UP000507245">
    <property type="component" value="Unassembled WGS sequence"/>
</dbReference>
<proteinExistence type="predicted"/>
<evidence type="ECO:0000313" key="1">
    <source>
        <dbReference type="EMBL" id="CAB4319025.1"/>
    </source>
</evidence>
<name>A0A6J5Y4V7_PRUAR</name>
<sequence>MKFPVVFIYEDYKYYECYNMDYCSDMQRVKDVKCKIEKDSGIAFDQQKLFLVVGEDEHIGLETLEKGVFVVLPYPKVATVPDEEIGCHLGSSGGLDNPEVAAVSKEEIDIHLDSKELEQNCCPFLDFRTNLSENWVDIIIQQGAIVGAEDINQNVIVGECSAANQMVPAWDPTSLYLTQESNVASSSAAVNQTNASALAANHTDDASEKVVGNVREEHKIAVKVAIGRRNQYIINVYPSDKVSILRPRLAQRLAELNIPMPETYHFVIGLNKVNNEELSIDDFGLKNNRVIKLMSNDE</sequence>
<keyword evidence="2" id="KW-1185">Reference proteome</keyword>
<dbReference type="OrthoDB" id="10413764at2759"/>
<evidence type="ECO:0000313" key="2">
    <source>
        <dbReference type="Proteomes" id="UP000507245"/>
    </source>
</evidence>